<dbReference type="Proteomes" id="UP001158576">
    <property type="component" value="Chromosome XSR"/>
</dbReference>
<evidence type="ECO:0000313" key="2">
    <source>
        <dbReference type="Proteomes" id="UP001158576"/>
    </source>
</evidence>
<protein>
    <submittedName>
        <fullName evidence="1">Oidioi.mRNA.OKI2018_I69.XSR.g16356.t1.cds</fullName>
    </submittedName>
</protein>
<name>A0ABN7SN58_OIKDI</name>
<sequence length="276" mass="29980">MAVSTLAEALATFQLECSWTSAKIELNQNIAVFEDSITADKISDQSIFLYVNDNNNENCRFNSLSHEWTFNECAKNGKNKIIYDRNHEIFSSPKVLFEVECLTATSSKSVTVDNPFLHADQTPGFPPFDVGSISDNPDEELEDVPKLSSFTPLTVPLKFIYTNGGTEVPTVGNKLLVDDEVTVSLNLEGFPEGVGGALGKCGVSLAGRKTTIFNDGCATVEGVRANALNSFDFALPFCSDFSTKLIEISCTGSFCTSDFCEGELPLCPSVHNFISC</sequence>
<gene>
    <name evidence="1" type="ORF">OKIOD_LOCUS7914</name>
</gene>
<keyword evidence="2" id="KW-1185">Reference proteome</keyword>
<organism evidence="1 2">
    <name type="scientific">Oikopleura dioica</name>
    <name type="common">Tunicate</name>
    <dbReference type="NCBI Taxonomy" id="34765"/>
    <lineage>
        <taxon>Eukaryota</taxon>
        <taxon>Metazoa</taxon>
        <taxon>Chordata</taxon>
        <taxon>Tunicata</taxon>
        <taxon>Appendicularia</taxon>
        <taxon>Copelata</taxon>
        <taxon>Oikopleuridae</taxon>
        <taxon>Oikopleura</taxon>
    </lineage>
</organism>
<proteinExistence type="predicted"/>
<accession>A0ABN7SN58</accession>
<dbReference type="EMBL" id="OU015569">
    <property type="protein sequence ID" value="CAG5099222.1"/>
    <property type="molecule type" value="Genomic_DNA"/>
</dbReference>
<reference evidence="1 2" key="1">
    <citation type="submission" date="2021-04" db="EMBL/GenBank/DDBJ databases">
        <authorList>
            <person name="Bliznina A."/>
        </authorList>
    </citation>
    <scope>NUCLEOTIDE SEQUENCE [LARGE SCALE GENOMIC DNA]</scope>
</reference>
<evidence type="ECO:0000313" key="1">
    <source>
        <dbReference type="EMBL" id="CAG5099222.1"/>
    </source>
</evidence>